<keyword evidence="3" id="KW-1185">Reference proteome</keyword>
<dbReference type="RefSeq" id="WP_379850172.1">
    <property type="nucleotide sequence ID" value="NZ_JBHSMA010000013.1"/>
</dbReference>
<dbReference type="SMART" id="SM00850">
    <property type="entry name" value="LytTR"/>
    <property type="match status" value="1"/>
</dbReference>
<organism evidence="2 3">
    <name type="scientific">Larkinella bovis</name>
    <dbReference type="NCBI Taxonomy" id="683041"/>
    <lineage>
        <taxon>Bacteria</taxon>
        <taxon>Pseudomonadati</taxon>
        <taxon>Bacteroidota</taxon>
        <taxon>Cytophagia</taxon>
        <taxon>Cytophagales</taxon>
        <taxon>Spirosomataceae</taxon>
        <taxon>Larkinella</taxon>
    </lineage>
</organism>
<dbReference type="Pfam" id="PF04397">
    <property type="entry name" value="LytTR"/>
    <property type="match status" value="1"/>
</dbReference>
<dbReference type="EMBL" id="JBHSMA010000013">
    <property type="protein sequence ID" value="MFC5412551.1"/>
    <property type="molecule type" value="Genomic_DNA"/>
</dbReference>
<evidence type="ECO:0000313" key="3">
    <source>
        <dbReference type="Proteomes" id="UP001596106"/>
    </source>
</evidence>
<comment type="caution">
    <text evidence="2">The sequence shown here is derived from an EMBL/GenBank/DDBJ whole genome shotgun (WGS) entry which is preliminary data.</text>
</comment>
<sequence>MRQQQTGSVQLRGYKVPLPLSELLWLEGNSNYSLLHRINAPNLMTARTLVRWQKLLPQFIRISRGALVNPSHISRLHRISTYQVEITLTDGTVLQVARRRIAEVFKSFKAPNN</sequence>
<name>A0ABW0IGY7_9BACT</name>
<evidence type="ECO:0000313" key="2">
    <source>
        <dbReference type="EMBL" id="MFC5412551.1"/>
    </source>
</evidence>
<accession>A0ABW0IGY7</accession>
<feature type="domain" description="HTH LytTR-type" evidence="1">
    <location>
        <begin position="16"/>
        <end position="110"/>
    </location>
</feature>
<keyword evidence="2" id="KW-0238">DNA-binding</keyword>
<dbReference type="Gene3D" id="2.40.50.1020">
    <property type="entry name" value="LytTr DNA-binding domain"/>
    <property type="match status" value="1"/>
</dbReference>
<evidence type="ECO:0000259" key="1">
    <source>
        <dbReference type="PROSITE" id="PS50930"/>
    </source>
</evidence>
<protein>
    <submittedName>
        <fullName evidence="2">LytTR family DNA-binding domain-containing protein</fullName>
    </submittedName>
</protein>
<reference evidence="3" key="1">
    <citation type="journal article" date="2019" name="Int. J. Syst. Evol. Microbiol.">
        <title>The Global Catalogue of Microorganisms (GCM) 10K type strain sequencing project: providing services to taxonomists for standard genome sequencing and annotation.</title>
        <authorList>
            <consortium name="The Broad Institute Genomics Platform"/>
            <consortium name="The Broad Institute Genome Sequencing Center for Infectious Disease"/>
            <person name="Wu L."/>
            <person name="Ma J."/>
        </authorList>
    </citation>
    <scope>NUCLEOTIDE SEQUENCE [LARGE SCALE GENOMIC DNA]</scope>
    <source>
        <strain evidence="3">CCUG 55250</strain>
    </source>
</reference>
<proteinExistence type="predicted"/>
<dbReference type="Proteomes" id="UP001596106">
    <property type="component" value="Unassembled WGS sequence"/>
</dbReference>
<dbReference type="PROSITE" id="PS50930">
    <property type="entry name" value="HTH_LYTTR"/>
    <property type="match status" value="1"/>
</dbReference>
<gene>
    <name evidence="2" type="ORF">ACFPMF_24715</name>
</gene>
<dbReference type="InterPro" id="IPR007492">
    <property type="entry name" value="LytTR_DNA-bd_dom"/>
</dbReference>
<dbReference type="GO" id="GO:0003677">
    <property type="term" value="F:DNA binding"/>
    <property type="evidence" value="ECO:0007669"/>
    <property type="project" value="UniProtKB-KW"/>
</dbReference>